<dbReference type="SUPFAM" id="SSF82171">
    <property type="entry name" value="DPP6 N-terminal domain-like"/>
    <property type="match status" value="1"/>
</dbReference>
<name>A0ABV5J8F6_9BACT</name>
<accession>A0ABV5J8F6</accession>
<dbReference type="InterPro" id="IPR011659">
    <property type="entry name" value="WD40"/>
</dbReference>
<sequence length="429" mass="48764">MKSEKLLKRKKHLKTRLLLSGLVFGFTALSHAQAQIINGVDYSTRSQVDKTFDMEGDNAFGQRFPSEHFTFRDEVTGVEVIALTTSRHHNSKIYQTHPQWTPDGGHIVFRSDRSEKSLAYAISMESYEIIQIADGEDGSHFHLGWKENLAYHFRNNDLVELNLGKLLEDSENGNVKKKENYERIVISLSEDIDPNGMALDAGEDRLYFSTRVENGQSSIMQVDLDSGGLDTVIEVPFRIGHLQANPFVPGEMMYCWETGGDAPQRIWHLSIGENGEVNNRALYKESDTEWVTHEVFLGPDHIGFNVMGHIDRLQQNPNGIFSLNIRTNELNFHGQQDWGGYWHTAGTRDLKWIVGDTFNGNIYRINYNDKTDVRLLTTGHRLTSKSPFSGEAHSHHSISPDGRWVLFNSSLLTESDIMLVPLQPAKKYK</sequence>
<dbReference type="EMBL" id="JBHMEW010000066">
    <property type="protein sequence ID" value="MFB9213122.1"/>
    <property type="molecule type" value="Genomic_DNA"/>
</dbReference>
<organism evidence="2 3">
    <name type="scientific">Echinicola jeungdonensis</name>
    <dbReference type="NCBI Taxonomy" id="709343"/>
    <lineage>
        <taxon>Bacteria</taxon>
        <taxon>Pseudomonadati</taxon>
        <taxon>Bacteroidota</taxon>
        <taxon>Cytophagia</taxon>
        <taxon>Cytophagales</taxon>
        <taxon>Cyclobacteriaceae</taxon>
        <taxon>Echinicola</taxon>
    </lineage>
</organism>
<keyword evidence="1" id="KW-0732">Signal</keyword>
<proteinExistence type="predicted"/>
<dbReference type="Gene3D" id="2.130.10.10">
    <property type="entry name" value="YVTN repeat-like/Quinoprotein amine dehydrogenase"/>
    <property type="match status" value="1"/>
</dbReference>
<dbReference type="RefSeq" id="WP_290247847.1">
    <property type="nucleotide sequence ID" value="NZ_JAUFQT010000001.1"/>
</dbReference>
<feature type="chain" id="PRO_5047380367" evidence="1">
    <location>
        <begin position="35"/>
        <end position="429"/>
    </location>
</feature>
<gene>
    <name evidence="2" type="ORF">ACFFUR_14995</name>
</gene>
<protein>
    <submittedName>
        <fullName evidence="2">Biopolymer transporter Tol</fullName>
    </submittedName>
</protein>
<evidence type="ECO:0000313" key="3">
    <source>
        <dbReference type="Proteomes" id="UP001589654"/>
    </source>
</evidence>
<feature type="signal peptide" evidence="1">
    <location>
        <begin position="1"/>
        <end position="34"/>
    </location>
</feature>
<dbReference type="InterPro" id="IPR015943">
    <property type="entry name" value="WD40/YVTN_repeat-like_dom_sf"/>
</dbReference>
<keyword evidence="3" id="KW-1185">Reference proteome</keyword>
<reference evidence="2 3" key="1">
    <citation type="submission" date="2024-09" db="EMBL/GenBank/DDBJ databases">
        <authorList>
            <person name="Sun Q."/>
            <person name="Mori K."/>
        </authorList>
    </citation>
    <scope>NUCLEOTIDE SEQUENCE [LARGE SCALE GENOMIC DNA]</scope>
    <source>
        <strain evidence="2 3">CECT 7682</strain>
    </source>
</reference>
<dbReference type="Proteomes" id="UP001589654">
    <property type="component" value="Unassembled WGS sequence"/>
</dbReference>
<dbReference type="Pfam" id="PF07676">
    <property type="entry name" value="PD40"/>
    <property type="match status" value="2"/>
</dbReference>
<evidence type="ECO:0000256" key="1">
    <source>
        <dbReference type="SAM" id="SignalP"/>
    </source>
</evidence>
<evidence type="ECO:0000313" key="2">
    <source>
        <dbReference type="EMBL" id="MFB9213122.1"/>
    </source>
</evidence>
<comment type="caution">
    <text evidence="2">The sequence shown here is derived from an EMBL/GenBank/DDBJ whole genome shotgun (WGS) entry which is preliminary data.</text>
</comment>